<keyword evidence="2" id="KW-0902">Two-component regulatory system</keyword>
<protein>
    <submittedName>
        <fullName evidence="10">Response regulator</fullName>
    </submittedName>
</protein>
<evidence type="ECO:0000256" key="7">
    <source>
        <dbReference type="PROSITE-ProRule" id="PRU01091"/>
    </source>
</evidence>
<dbReference type="AlphaFoldDB" id="A0A7X3FJZ4"/>
<dbReference type="GO" id="GO:0000156">
    <property type="term" value="F:phosphorelay response regulator activity"/>
    <property type="evidence" value="ECO:0007669"/>
    <property type="project" value="TreeGrafter"/>
</dbReference>
<dbReference type="GO" id="GO:0005829">
    <property type="term" value="C:cytosol"/>
    <property type="evidence" value="ECO:0007669"/>
    <property type="project" value="TreeGrafter"/>
</dbReference>
<keyword evidence="5" id="KW-0804">Transcription</keyword>
<evidence type="ECO:0000259" key="9">
    <source>
        <dbReference type="PROSITE" id="PS51755"/>
    </source>
</evidence>
<dbReference type="InterPro" id="IPR001789">
    <property type="entry name" value="Sig_transdc_resp-reg_receiver"/>
</dbReference>
<evidence type="ECO:0000256" key="4">
    <source>
        <dbReference type="ARBA" id="ARBA00023125"/>
    </source>
</evidence>
<dbReference type="InterPro" id="IPR036388">
    <property type="entry name" value="WH-like_DNA-bd_sf"/>
</dbReference>
<dbReference type="Pfam" id="PF00486">
    <property type="entry name" value="Trans_reg_C"/>
    <property type="match status" value="1"/>
</dbReference>
<dbReference type="InterPro" id="IPR039420">
    <property type="entry name" value="WalR-like"/>
</dbReference>
<feature type="modified residue" description="4-aspartylphosphate" evidence="6">
    <location>
        <position position="52"/>
    </location>
</feature>
<evidence type="ECO:0000256" key="5">
    <source>
        <dbReference type="ARBA" id="ARBA00023163"/>
    </source>
</evidence>
<evidence type="ECO:0000256" key="6">
    <source>
        <dbReference type="PROSITE-ProRule" id="PRU00169"/>
    </source>
</evidence>
<comment type="caution">
    <text evidence="10">The sequence shown here is derived from an EMBL/GenBank/DDBJ whole genome shotgun (WGS) entry which is preliminary data.</text>
</comment>
<evidence type="ECO:0000256" key="1">
    <source>
        <dbReference type="ARBA" id="ARBA00022553"/>
    </source>
</evidence>
<keyword evidence="3" id="KW-0805">Transcription regulation</keyword>
<dbReference type="SMART" id="SM00448">
    <property type="entry name" value="REC"/>
    <property type="match status" value="1"/>
</dbReference>
<keyword evidence="4 7" id="KW-0238">DNA-binding</keyword>
<dbReference type="FunFam" id="3.40.50.2300:FF:000001">
    <property type="entry name" value="DNA-binding response regulator PhoB"/>
    <property type="match status" value="1"/>
</dbReference>
<dbReference type="SMART" id="SM00862">
    <property type="entry name" value="Trans_reg_C"/>
    <property type="match status" value="1"/>
</dbReference>
<dbReference type="RefSeq" id="WP_157337229.1">
    <property type="nucleotide sequence ID" value="NZ_RHLK01000010.1"/>
</dbReference>
<dbReference type="EMBL" id="RHLK01000010">
    <property type="protein sequence ID" value="MVP01115.1"/>
    <property type="molecule type" value="Genomic_DNA"/>
</dbReference>
<dbReference type="Gene3D" id="6.10.250.690">
    <property type="match status" value="1"/>
</dbReference>
<organism evidence="10 11">
    <name type="scientific">Paenibacillus lutrae</name>
    <dbReference type="NCBI Taxonomy" id="2078573"/>
    <lineage>
        <taxon>Bacteria</taxon>
        <taxon>Bacillati</taxon>
        <taxon>Bacillota</taxon>
        <taxon>Bacilli</taxon>
        <taxon>Bacillales</taxon>
        <taxon>Paenibacillaceae</taxon>
        <taxon>Paenibacillus</taxon>
    </lineage>
</organism>
<feature type="domain" description="OmpR/PhoB-type" evidence="9">
    <location>
        <begin position="128"/>
        <end position="227"/>
    </location>
</feature>
<evidence type="ECO:0000259" key="8">
    <source>
        <dbReference type="PROSITE" id="PS50110"/>
    </source>
</evidence>
<feature type="domain" description="Response regulatory" evidence="8">
    <location>
        <begin position="3"/>
        <end position="116"/>
    </location>
</feature>
<dbReference type="PANTHER" id="PTHR48111:SF73">
    <property type="entry name" value="ALKALINE PHOSPHATASE SYNTHESIS TRANSCRIPTIONAL REGULATORY PROTEIN PHOP"/>
    <property type="match status" value="1"/>
</dbReference>
<dbReference type="SUPFAM" id="SSF46894">
    <property type="entry name" value="C-terminal effector domain of the bipartite response regulators"/>
    <property type="match status" value="1"/>
</dbReference>
<dbReference type="Gene3D" id="3.40.50.2300">
    <property type="match status" value="1"/>
</dbReference>
<evidence type="ECO:0000256" key="2">
    <source>
        <dbReference type="ARBA" id="ARBA00023012"/>
    </source>
</evidence>
<dbReference type="Gene3D" id="1.10.10.10">
    <property type="entry name" value="Winged helix-like DNA-binding domain superfamily/Winged helix DNA-binding domain"/>
    <property type="match status" value="1"/>
</dbReference>
<dbReference type="Proteomes" id="UP000490800">
    <property type="component" value="Unassembled WGS sequence"/>
</dbReference>
<dbReference type="PROSITE" id="PS50110">
    <property type="entry name" value="RESPONSE_REGULATORY"/>
    <property type="match status" value="1"/>
</dbReference>
<keyword evidence="1 6" id="KW-0597">Phosphoprotein</keyword>
<dbReference type="PANTHER" id="PTHR48111">
    <property type="entry name" value="REGULATOR OF RPOS"/>
    <property type="match status" value="1"/>
</dbReference>
<dbReference type="GO" id="GO:0006355">
    <property type="term" value="P:regulation of DNA-templated transcription"/>
    <property type="evidence" value="ECO:0007669"/>
    <property type="project" value="InterPro"/>
</dbReference>
<reference evidence="10 11" key="1">
    <citation type="journal article" date="2019" name="Microorganisms">
        <title>Paenibacillus lutrae sp. nov., A Chitinolytic Species Isolated from A River Otter in Castril Natural Park, Granada, Spain.</title>
        <authorList>
            <person name="Rodriguez M."/>
            <person name="Reina J.C."/>
            <person name="Bejar V."/>
            <person name="Llamas I."/>
        </authorList>
    </citation>
    <scope>NUCLEOTIDE SEQUENCE [LARGE SCALE GENOMIC DNA]</scope>
    <source>
        <strain evidence="10 11">N10</strain>
    </source>
</reference>
<dbReference type="OrthoDB" id="9802426at2"/>
<dbReference type="InterPro" id="IPR011006">
    <property type="entry name" value="CheY-like_superfamily"/>
</dbReference>
<dbReference type="GO" id="GO:0000976">
    <property type="term" value="F:transcription cis-regulatory region binding"/>
    <property type="evidence" value="ECO:0007669"/>
    <property type="project" value="TreeGrafter"/>
</dbReference>
<name>A0A7X3FJZ4_9BACL</name>
<evidence type="ECO:0000313" key="10">
    <source>
        <dbReference type="EMBL" id="MVP01115.1"/>
    </source>
</evidence>
<feature type="DNA-binding region" description="OmpR/PhoB-type" evidence="7">
    <location>
        <begin position="128"/>
        <end position="227"/>
    </location>
</feature>
<dbReference type="GO" id="GO:0032993">
    <property type="term" value="C:protein-DNA complex"/>
    <property type="evidence" value="ECO:0007669"/>
    <property type="project" value="TreeGrafter"/>
</dbReference>
<evidence type="ECO:0000256" key="3">
    <source>
        <dbReference type="ARBA" id="ARBA00023015"/>
    </source>
</evidence>
<sequence>MRTVLVVDDEEKIRDVVVSYLKNDGFLTLEAGTGAQALELVRKEGVHLLILDLMLPDMDGEQVCRAVRQMDSVPILMLTAKVSNANRIQGLSLGADDYVTKPFDPRELVARVRAILRRTDDGHLLADRVSYDNGHLEIDSLQQKVYCGGEPVSLTPSEYKLLIALAKYPKRHFTRDELADKVLGYEFSGDIRTIDQHVKNIRHKIERDPKRPSYIVTVYGSGYRFSGEGT</sequence>
<dbReference type="SUPFAM" id="SSF52172">
    <property type="entry name" value="CheY-like"/>
    <property type="match status" value="1"/>
</dbReference>
<dbReference type="PROSITE" id="PS51755">
    <property type="entry name" value="OMPR_PHOB"/>
    <property type="match status" value="1"/>
</dbReference>
<dbReference type="InterPro" id="IPR016032">
    <property type="entry name" value="Sig_transdc_resp-reg_C-effctor"/>
</dbReference>
<accession>A0A7X3FJZ4</accession>
<dbReference type="InterPro" id="IPR001867">
    <property type="entry name" value="OmpR/PhoB-type_DNA-bd"/>
</dbReference>
<dbReference type="CDD" id="cd00383">
    <property type="entry name" value="trans_reg_C"/>
    <property type="match status" value="1"/>
</dbReference>
<dbReference type="Pfam" id="PF00072">
    <property type="entry name" value="Response_reg"/>
    <property type="match status" value="1"/>
</dbReference>
<keyword evidence="11" id="KW-1185">Reference proteome</keyword>
<gene>
    <name evidence="10" type="ORF">EDM21_16585</name>
</gene>
<evidence type="ECO:0000313" key="11">
    <source>
        <dbReference type="Proteomes" id="UP000490800"/>
    </source>
</evidence>
<proteinExistence type="predicted"/>